<dbReference type="EMBL" id="FQYT01000006">
    <property type="protein sequence ID" value="SHI73712.1"/>
    <property type="molecule type" value="Genomic_DNA"/>
</dbReference>
<sequence length="351" mass="37798">MQKTLTIGNLTAKIPIIQGGMGVGISLSSLAGAVAREGAIGVISAAQIGFMESDFSTNPLGANLRALKKHIAKAKNIAPGGIIGVNIMVATKNYAQYVKASIEAGIDLIISGAGLPFELPSLVKGTGTKLIPIVSSLRAAQIILKMWMKKDGVLPDAIIIEGPLAGGHLGFKEEELTRGIETSEYEEEIRKIIGYVNEFAGTHNSSIPVITAGGISTKEEYQRQFELGASGVQISTKFVPTFECDAHENFKKAYLECEKEDIIIVKSPVGMPGRAIRNKFTELVSKEKIPIKKCRDCIITCNPATTRYCITDALINAARGNMDEALIFCGAKAYEETEIRHVKDVINDFIL</sequence>
<evidence type="ECO:0000256" key="5">
    <source>
        <dbReference type="ARBA" id="ARBA00023002"/>
    </source>
</evidence>
<evidence type="ECO:0000313" key="6">
    <source>
        <dbReference type="EMBL" id="SHI73712.1"/>
    </source>
</evidence>
<dbReference type="STRING" id="1122934.SAMN02745691_00739"/>
<dbReference type="Pfam" id="PF03060">
    <property type="entry name" value="NMO"/>
    <property type="match status" value="1"/>
</dbReference>
<dbReference type="CDD" id="cd04730">
    <property type="entry name" value="NPD_like"/>
    <property type="match status" value="1"/>
</dbReference>
<reference evidence="6 7" key="1">
    <citation type="submission" date="2016-11" db="EMBL/GenBank/DDBJ databases">
        <authorList>
            <person name="Jaros S."/>
            <person name="Januszkiewicz K."/>
            <person name="Wedrychowicz H."/>
        </authorList>
    </citation>
    <scope>NUCLEOTIDE SEQUENCE [LARGE SCALE GENOMIC DNA]</scope>
    <source>
        <strain evidence="6 7">DSM 15970</strain>
    </source>
</reference>
<dbReference type="OrthoDB" id="9778912at2"/>
<organism evidence="6 7">
    <name type="scientific">Parasporobacterium paucivorans DSM 15970</name>
    <dbReference type="NCBI Taxonomy" id="1122934"/>
    <lineage>
        <taxon>Bacteria</taxon>
        <taxon>Bacillati</taxon>
        <taxon>Bacillota</taxon>
        <taxon>Clostridia</taxon>
        <taxon>Lachnospirales</taxon>
        <taxon>Lachnospiraceae</taxon>
        <taxon>Parasporobacterium</taxon>
    </lineage>
</organism>
<keyword evidence="3" id="KW-0285">Flavoprotein</keyword>
<dbReference type="PANTHER" id="PTHR32332">
    <property type="entry name" value="2-NITROPROPANE DIOXYGENASE"/>
    <property type="match status" value="1"/>
</dbReference>
<dbReference type="SUPFAM" id="SSF51412">
    <property type="entry name" value="Inosine monophosphate dehydrogenase (IMPDH)"/>
    <property type="match status" value="1"/>
</dbReference>
<accession>A0A1M6DKH9</accession>
<keyword evidence="5" id="KW-0560">Oxidoreductase</keyword>
<dbReference type="InterPro" id="IPR013785">
    <property type="entry name" value="Aldolase_TIM"/>
</dbReference>
<dbReference type="GO" id="GO:0051213">
    <property type="term" value="F:dioxygenase activity"/>
    <property type="evidence" value="ECO:0007669"/>
    <property type="project" value="UniProtKB-KW"/>
</dbReference>
<keyword evidence="7" id="KW-1185">Reference proteome</keyword>
<name>A0A1M6DKH9_9FIRM</name>
<evidence type="ECO:0000256" key="3">
    <source>
        <dbReference type="ARBA" id="ARBA00022630"/>
    </source>
</evidence>
<evidence type="ECO:0000313" key="7">
    <source>
        <dbReference type="Proteomes" id="UP000184342"/>
    </source>
</evidence>
<dbReference type="InterPro" id="IPR004136">
    <property type="entry name" value="NMO"/>
</dbReference>
<dbReference type="AlphaFoldDB" id="A0A1M6DKH9"/>
<dbReference type="RefSeq" id="WP_073993013.1">
    <property type="nucleotide sequence ID" value="NZ_FQYT01000006.1"/>
</dbReference>
<evidence type="ECO:0000256" key="2">
    <source>
        <dbReference type="ARBA" id="ARBA00013457"/>
    </source>
</evidence>
<evidence type="ECO:0000256" key="1">
    <source>
        <dbReference type="ARBA" id="ARBA00003535"/>
    </source>
</evidence>
<dbReference type="PANTHER" id="PTHR32332:SF18">
    <property type="entry name" value="2-NITROPROPANE DIOXYGENASE"/>
    <property type="match status" value="1"/>
</dbReference>
<dbReference type="GO" id="GO:0018580">
    <property type="term" value="F:nitronate monooxygenase activity"/>
    <property type="evidence" value="ECO:0007669"/>
    <property type="project" value="InterPro"/>
</dbReference>
<gene>
    <name evidence="6" type="ORF">SAMN02745691_00739</name>
</gene>
<dbReference type="Proteomes" id="UP000184342">
    <property type="component" value="Unassembled WGS sequence"/>
</dbReference>
<comment type="function">
    <text evidence="1">Nitronate monooxygenase that uses molecular oxygen to catalyze the oxidative denitrification of alkyl nitronates. Acts on propionate 3-nitronate (P3N), the presumed physiological substrate. Probably functions in the detoxification of P3N, a metabolic poison produced by plants and fungi as a defense mechanism.</text>
</comment>
<evidence type="ECO:0000256" key="4">
    <source>
        <dbReference type="ARBA" id="ARBA00022643"/>
    </source>
</evidence>
<dbReference type="Gene3D" id="3.20.20.70">
    <property type="entry name" value="Aldolase class I"/>
    <property type="match status" value="1"/>
</dbReference>
<proteinExistence type="predicted"/>
<protein>
    <recommendedName>
        <fullName evidence="2">Probable nitronate monooxygenase</fullName>
    </recommendedName>
</protein>
<keyword evidence="4" id="KW-0288">FMN</keyword>
<keyword evidence="6" id="KW-0223">Dioxygenase</keyword>